<dbReference type="RefSeq" id="YP_024797.1">
    <property type="nucleotide sequence ID" value="NC_005885.1"/>
</dbReference>
<dbReference type="KEGG" id="vg:2846190"/>
<dbReference type="EMBL" id="AY576796">
    <property type="protein sequence ID" value="AAT36759.1"/>
    <property type="molecule type" value="Genomic_DNA"/>
</dbReference>
<evidence type="ECO:0000313" key="1">
    <source>
        <dbReference type="EMBL" id="AAT36759.1"/>
    </source>
</evidence>
<name>Q6J820_9CAUD</name>
<gene>
    <name evidence="1" type="primary">pas11</name>
</gene>
<protein>
    <submittedName>
        <fullName evidence="1">Pas11</fullName>
    </submittedName>
</protein>
<reference evidence="1 2" key="1">
    <citation type="journal article" date="2004" name="Virus Genes">
        <title>The genome of phiAsp2, an actinoplanes infecting phage.</title>
        <authorList>
            <person name="Jarling M."/>
            <person name="Bartkowiak K."/>
            <person name="Pape H."/>
            <person name="Meinhardt F."/>
        </authorList>
    </citation>
    <scope>NUCLEOTIDE SEQUENCE</scope>
</reference>
<proteinExistence type="predicted"/>
<organism evidence="1 2">
    <name type="scientific">Actinoplanes phage phiAsp2</name>
    <dbReference type="NCBI Taxonomy" id="279303"/>
    <lineage>
        <taxon>Viruses</taxon>
        <taxon>Duplodnaviria</taxon>
        <taxon>Heunggongvirae</taxon>
        <taxon>Uroviricota</taxon>
        <taxon>Caudoviricetes</taxon>
        <taxon>Aspduovirus</taxon>
        <taxon>Aspduovirus Asp2</taxon>
    </lineage>
</organism>
<dbReference type="Proteomes" id="UP000001245">
    <property type="component" value="Segment"/>
</dbReference>
<keyword evidence="2" id="KW-1185">Reference proteome</keyword>
<sequence length="185" mass="20623">MKENEMDTADVQVGSTITNGSSALRITERVERDPRWGTPSWRGMCIALEAFGGNTGTTDTVPDYLLGSWRHVPFEWSPVTGGGLEERYVWSADWRRLQREVRPAPGVQPTVNGIRGHLVTTPEQDELRRTLALQDTIGPDAVLRLLTETGSAVPVDCRAEHGQGHPDCPKCWRWSERNPNAVPRP</sequence>
<evidence type="ECO:0000313" key="2">
    <source>
        <dbReference type="Proteomes" id="UP000001245"/>
    </source>
</evidence>
<dbReference type="GeneID" id="2846190"/>
<accession>Q6J820</accession>